<reference evidence="3" key="1">
    <citation type="submission" date="2017-09" db="EMBL/GenBank/DDBJ databases">
        <title>Depth-based differentiation of microbial function through sediment-hosted aquifers and enrichment of novel symbionts in the deep terrestrial subsurface.</title>
        <authorList>
            <person name="Probst A.J."/>
            <person name="Ladd B."/>
            <person name="Jarett J.K."/>
            <person name="Geller-Mcgrath D.E."/>
            <person name="Sieber C.M.K."/>
            <person name="Emerson J.B."/>
            <person name="Anantharaman K."/>
            <person name="Thomas B.C."/>
            <person name="Malmstrom R."/>
            <person name="Stieglmeier M."/>
            <person name="Klingl A."/>
            <person name="Woyke T."/>
            <person name="Ryan C.M."/>
            <person name="Banfield J.F."/>
        </authorList>
    </citation>
    <scope>NUCLEOTIDE SEQUENCE [LARGE SCALE GENOMIC DNA]</scope>
</reference>
<feature type="transmembrane region" description="Helical" evidence="1">
    <location>
        <begin position="400"/>
        <end position="417"/>
    </location>
</feature>
<comment type="caution">
    <text evidence="2">The sequence shown here is derived from an EMBL/GenBank/DDBJ whole genome shotgun (WGS) entry which is preliminary data.</text>
</comment>
<feature type="transmembrane region" description="Helical" evidence="1">
    <location>
        <begin position="322"/>
        <end position="340"/>
    </location>
</feature>
<feature type="transmembrane region" description="Helical" evidence="1">
    <location>
        <begin position="84"/>
        <end position="105"/>
    </location>
</feature>
<evidence type="ECO:0008006" key="4">
    <source>
        <dbReference type="Google" id="ProtNLM"/>
    </source>
</evidence>
<feature type="transmembrane region" description="Helical" evidence="1">
    <location>
        <begin position="221"/>
        <end position="240"/>
    </location>
</feature>
<proteinExistence type="predicted"/>
<evidence type="ECO:0000313" key="2">
    <source>
        <dbReference type="EMBL" id="PIU73756.1"/>
    </source>
</evidence>
<dbReference type="AlphaFoldDB" id="A0A2M7AT02"/>
<keyword evidence="1" id="KW-1133">Transmembrane helix</keyword>
<keyword evidence="1" id="KW-0812">Transmembrane</keyword>
<gene>
    <name evidence="2" type="ORF">COS78_00680</name>
</gene>
<accession>A0A2M7AT02</accession>
<dbReference type="Proteomes" id="UP000231407">
    <property type="component" value="Unassembled WGS sequence"/>
</dbReference>
<feature type="transmembrane region" description="Helical" evidence="1">
    <location>
        <begin position="185"/>
        <end position="212"/>
    </location>
</feature>
<feature type="transmembrane region" description="Helical" evidence="1">
    <location>
        <begin position="291"/>
        <end position="310"/>
    </location>
</feature>
<evidence type="ECO:0000313" key="3">
    <source>
        <dbReference type="Proteomes" id="UP000231407"/>
    </source>
</evidence>
<feature type="transmembrane region" description="Helical" evidence="1">
    <location>
        <begin position="114"/>
        <end position="131"/>
    </location>
</feature>
<feature type="transmembrane region" description="Helical" evidence="1">
    <location>
        <begin position="137"/>
        <end position="155"/>
    </location>
</feature>
<sequence>MAKTSFGFKKIILFALVLRLFLAPFSYHQDVEVNYWWGKFAVDFPLRGYYDWLEFGGYTHPNQPMLYIYLYQAVRYTYLFGYNLLWWINVHIPLFPSNLMSWYFLYGNYFLEKLPFILSDLLLIYFVYLFIKKYFSTRIALLASLILAFYPPLIYNSSLWGGNESLLNLLGLLSVYLFYKNKNIFGALSFTLCLLFKSSLLIFLPVILVIFFKNKPNPKEIILTLLLPVVTTLVLAYPFATGPLLPWLFNSYLKIFLPGIMPFLTANAFNFWALFFGLVPHLDEIKILPLISAYGFSTLIGTIYLVLSAIKLFNNYHLKNILLTLVKISLFSFVFLTRMHERYSYPILIPLYLLCFFDKQFIKYFIILTITHLLNVYHGWWIPPLPFLISLLKFEPTIRFISLLNLVLAVKLITINVKK</sequence>
<dbReference type="EMBL" id="PEWA01000009">
    <property type="protein sequence ID" value="PIU73756.1"/>
    <property type="molecule type" value="Genomic_DNA"/>
</dbReference>
<feature type="transmembrane region" description="Helical" evidence="1">
    <location>
        <begin position="361"/>
        <end position="380"/>
    </location>
</feature>
<keyword evidence="1" id="KW-0472">Membrane</keyword>
<feature type="transmembrane region" description="Helical" evidence="1">
    <location>
        <begin position="260"/>
        <end position="279"/>
    </location>
</feature>
<organism evidence="2 3">
    <name type="scientific">Candidatus Shapirobacteria bacterium CG06_land_8_20_14_3_00_40_12</name>
    <dbReference type="NCBI Taxonomy" id="1974881"/>
    <lineage>
        <taxon>Bacteria</taxon>
        <taxon>Candidatus Shapironibacteriota</taxon>
    </lineage>
</organism>
<protein>
    <recommendedName>
        <fullName evidence="4">Glycosyltransferase RgtA/B/C/D-like domain-containing protein</fullName>
    </recommendedName>
</protein>
<evidence type="ECO:0000256" key="1">
    <source>
        <dbReference type="SAM" id="Phobius"/>
    </source>
</evidence>
<name>A0A2M7AT02_9BACT</name>